<dbReference type="GO" id="GO:0004519">
    <property type="term" value="F:endonuclease activity"/>
    <property type="evidence" value="ECO:0007669"/>
    <property type="project" value="UniProtKB-KW"/>
</dbReference>
<keyword evidence="4" id="KW-0540">Nuclease</keyword>
<dbReference type="InterPro" id="IPR009003">
    <property type="entry name" value="Peptidase_S1_PA"/>
</dbReference>
<proteinExistence type="predicted"/>
<evidence type="ECO:0000259" key="3">
    <source>
        <dbReference type="SMART" id="SM00892"/>
    </source>
</evidence>
<feature type="domain" description="DNA/RNA non-specific endonuclease/pyrophosphatase/phosphodiesterase" evidence="3">
    <location>
        <begin position="490"/>
        <end position="723"/>
    </location>
</feature>
<keyword evidence="5" id="KW-1185">Reference proteome</keyword>
<dbReference type="SMART" id="SM00892">
    <property type="entry name" value="Endonuclease_NS"/>
    <property type="match status" value="1"/>
</dbReference>
<name>A0ABV8ZEN2_9FLAO</name>
<comment type="caution">
    <text evidence="4">The sequence shown here is derived from an EMBL/GenBank/DDBJ whole genome shotgun (WGS) entry which is preliminary data.</text>
</comment>
<keyword evidence="4" id="KW-0378">Hydrolase</keyword>
<dbReference type="InterPro" id="IPR044929">
    <property type="entry name" value="DNA/RNA_non-sp_Endonuclease_sf"/>
</dbReference>
<feature type="compositionally biased region" description="Basic and acidic residues" evidence="1">
    <location>
        <begin position="1"/>
        <end position="14"/>
    </location>
</feature>
<dbReference type="InterPro" id="IPR044925">
    <property type="entry name" value="His-Me_finger_sf"/>
</dbReference>
<dbReference type="PANTHER" id="PTHR13966:SF5">
    <property type="entry name" value="ENDONUCLEASE G, MITOCHONDRIAL"/>
    <property type="match status" value="1"/>
</dbReference>
<evidence type="ECO:0000259" key="2">
    <source>
        <dbReference type="SMART" id="SM00477"/>
    </source>
</evidence>
<accession>A0ABV8ZEN2</accession>
<dbReference type="Pfam" id="PF01223">
    <property type="entry name" value="Endonuclease_NS"/>
    <property type="match status" value="1"/>
</dbReference>
<dbReference type="InterPro" id="IPR043504">
    <property type="entry name" value="Peptidase_S1_PA_chymotrypsin"/>
</dbReference>
<dbReference type="InterPro" id="IPR040255">
    <property type="entry name" value="Non-specific_endonuclease"/>
</dbReference>
<dbReference type="SUPFAM" id="SSF50494">
    <property type="entry name" value="Trypsin-like serine proteases"/>
    <property type="match status" value="1"/>
</dbReference>
<dbReference type="Pfam" id="PF13365">
    <property type="entry name" value="Trypsin_2"/>
    <property type="match status" value="1"/>
</dbReference>
<organism evidence="4 5">
    <name type="scientific">Flavobacterium chungangensis</name>
    <dbReference type="NCBI Taxonomy" id="2708132"/>
    <lineage>
        <taxon>Bacteria</taxon>
        <taxon>Pseudomonadati</taxon>
        <taxon>Bacteroidota</taxon>
        <taxon>Flavobacteriia</taxon>
        <taxon>Flavobacteriales</taxon>
        <taxon>Flavobacteriaceae</taxon>
        <taxon>Flavobacterium</taxon>
    </lineage>
</organism>
<dbReference type="RefSeq" id="WP_379797288.1">
    <property type="nucleotide sequence ID" value="NZ_JBHSFY010000005.1"/>
</dbReference>
<feature type="region of interest" description="Disordered" evidence="1">
    <location>
        <begin position="1"/>
        <end position="24"/>
    </location>
</feature>
<dbReference type="Proteomes" id="UP001596003">
    <property type="component" value="Unassembled WGS sequence"/>
</dbReference>
<dbReference type="PANTHER" id="PTHR13966">
    <property type="entry name" value="ENDONUCLEASE RELATED"/>
    <property type="match status" value="1"/>
</dbReference>
<evidence type="ECO:0000313" key="5">
    <source>
        <dbReference type="Proteomes" id="UP001596003"/>
    </source>
</evidence>
<dbReference type="InterPro" id="IPR020821">
    <property type="entry name" value="ENPP1-3/EXOG-like_nuc-like"/>
</dbReference>
<dbReference type="Gene3D" id="3.40.570.10">
    <property type="entry name" value="Extracellular Endonuclease, subunit A"/>
    <property type="match status" value="1"/>
</dbReference>
<dbReference type="InterPro" id="IPR001604">
    <property type="entry name" value="Endo_G_ENPP1-like_dom"/>
</dbReference>
<dbReference type="SMART" id="SM00477">
    <property type="entry name" value="NUC"/>
    <property type="match status" value="1"/>
</dbReference>
<feature type="domain" description="ENPP1-3/EXOG-like endonuclease/phosphodiesterase" evidence="2">
    <location>
        <begin position="491"/>
        <end position="699"/>
    </location>
</feature>
<sequence>MLEVSKEQLQKETNQDVADTVVLPPPDEGFETISSDEAGVDLSPEIDTSVYHKIIVKTLDQLIPDITEEENQKRKENRKNMIASKTAEPVDFAYERAIGNNDSLYSNFIELIALTKRKVARIVIKENGKRTGFATGFMVSKNLMLTNWHVFQTKGMATESEAHFFYEYDNLGHPIDPVIFKMDASKFYNDKELDYCFVGIAPMDVNNQYSLEDISYLYLDKLAGKIGEVGVEKLNIIHHPLGDYKQLSIRENKFVGIDDIKIYYETDTAQGSSGSPVFNDQWQVVGLHHKSIAKMTEDGEHYLDKDGKIIPEYDGKIDITKVVWLKNEGIRISTILKHVRDKNPNDPIITAIEQLPRKEILTFSVDGKPTNDAPIKNIEKESAMETNNSKNITISVPVDALSSENSIDISLSTKKISNIVAAESKPEKGPNNELLLEVAKTNKEDGIDFSACIGYLPNFLGKNVPMPIPKSGSDTEKETALLKDRSMILKYFNYSLIFNAVKRMPLISAVNVSGDPCLRVDNSERSDDWLRDARIDKTCQLDDKFYAHSNFDKGHMSRYQDAKWNIPVSKDNELRNGVYTCFYSNSCPQVPGLNRAGGIWGKLEKAVLEKGVKKQTDEGENKMTVFNGPIFDKKTDKIFRSVRTPMDFFKIIVWLDDEGNLKATAFRLSQKLLVSNIDFDESLREDLEALDIDQVVAFKNYQCTIKSISDATEIDFQGLQQYDTFKSNNDEDNFIIDDDESIML</sequence>
<evidence type="ECO:0000313" key="4">
    <source>
        <dbReference type="EMBL" id="MFC4477344.1"/>
    </source>
</evidence>
<dbReference type="Gene3D" id="2.40.10.10">
    <property type="entry name" value="Trypsin-like serine proteases"/>
    <property type="match status" value="2"/>
</dbReference>
<gene>
    <name evidence="4" type="ORF">ACFO3N_09750</name>
</gene>
<keyword evidence="4" id="KW-0255">Endonuclease</keyword>
<dbReference type="EMBL" id="JBHSFY010000005">
    <property type="protein sequence ID" value="MFC4477344.1"/>
    <property type="molecule type" value="Genomic_DNA"/>
</dbReference>
<reference evidence="5" key="1">
    <citation type="journal article" date="2019" name="Int. J. Syst. Evol. Microbiol.">
        <title>The Global Catalogue of Microorganisms (GCM) 10K type strain sequencing project: providing services to taxonomists for standard genome sequencing and annotation.</title>
        <authorList>
            <consortium name="The Broad Institute Genomics Platform"/>
            <consortium name="The Broad Institute Genome Sequencing Center for Infectious Disease"/>
            <person name="Wu L."/>
            <person name="Ma J."/>
        </authorList>
    </citation>
    <scope>NUCLEOTIDE SEQUENCE [LARGE SCALE GENOMIC DNA]</scope>
    <source>
        <strain evidence="5">NBRC 103627</strain>
    </source>
</reference>
<evidence type="ECO:0000256" key="1">
    <source>
        <dbReference type="SAM" id="MobiDB-lite"/>
    </source>
</evidence>
<protein>
    <submittedName>
        <fullName evidence="4">DNA/RNA non-specific endonuclease</fullName>
    </submittedName>
</protein>
<dbReference type="SUPFAM" id="SSF54060">
    <property type="entry name" value="His-Me finger endonucleases"/>
    <property type="match status" value="1"/>
</dbReference>